<dbReference type="EMBL" id="JADKYU010000922">
    <property type="protein sequence ID" value="MBF4985991.1"/>
    <property type="molecule type" value="Genomic_DNA"/>
</dbReference>
<sequence length="154" mass="17588">MLGRNIYISPEQILQKELQREKQVKDGFEYELDERGNVKKDSLGDDIKTDKYKLVKATILQNTQYKEVSIDANIIVTNLTSGQLIDRFPVGSAFIFNYIYGSVSGDRRAIDADYLQTLNAEAVPFPSNEQMIYDAGEDLKLHIKEVLIGLKLRR</sequence>
<protein>
    <submittedName>
        <fullName evidence="1">Uncharacterized protein</fullName>
    </submittedName>
</protein>
<keyword evidence="2" id="KW-1185">Reference proteome</keyword>
<reference evidence="1 2" key="1">
    <citation type="submission" date="2020-11" db="EMBL/GenBank/DDBJ databases">
        <title>P. mediterranea TC4 genome.</title>
        <authorList>
            <person name="Molmeret M."/>
        </authorList>
    </citation>
    <scope>NUCLEOTIDE SEQUENCE [LARGE SCALE GENOMIC DNA]</scope>
    <source>
        <strain evidence="1 2">TC4</strain>
    </source>
</reference>
<organism evidence="1 2">
    <name type="scientific">Nonlabens mediterrranea</name>
    <dbReference type="NCBI Taxonomy" id="1419947"/>
    <lineage>
        <taxon>Bacteria</taxon>
        <taxon>Pseudomonadati</taxon>
        <taxon>Bacteroidota</taxon>
        <taxon>Flavobacteriia</taxon>
        <taxon>Flavobacteriales</taxon>
        <taxon>Flavobacteriaceae</taxon>
        <taxon>Nonlabens</taxon>
    </lineage>
</organism>
<comment type="caution">
    <text evidence="1">The sequence shown here is derived from an EMBL/GenBank/DDBJ whole genome shotgun (WGS) entry which is preliminary data.</text>
</comment>
<name>A0ABS0AA27_9FLAO</name>
<accession>A0ABS0AA27</accession>
<proteinExistence type="predicted"/>
<evidence type="ECO:0000313" key="1">
    <source>
        <dbReference type="EMBL" id="MBF4985991.1"/>
    </source>
</evidence>
<evidence type="ECO:0000313" key="2">
    <source>
        <dbReference type="Proteomes" id="UP001194729"/>
    </source>
</evidence>
<gene>
    <name evidence="1" type="ORF">FNJ87_17215</name>
</gene>
<dbReference type="Proteomes" id="UP001194729">
    <property type="component" value="Unassembled WGS sequence"/>
</dbReference>